<name>F8D6N6_HALXS</name>
<dbReference type="GeneID" id="10798113"/>
<feature type="transmembrane region" description="Helical" evidence="1">
    <location>
        <begin position="44"/>
        <end position="63"/>
    </location>
</feature>
<dbReference type="RefSeq" id="WP_013880666.1">
    <property type="nucleotide sequence ID" value="NC_015666.1"/>
</dbReference>
<reference evidence="2 3" key="1">
    <citation type="journal article" date="2012" name="Stand. Genomic Sci.">
        <title>Complete genome sequence of Halopiger xanaduensis type strain (SH-6(T)).</title>
        <authorList>
            <person name="Anderson I."/>
            <person name="Tindall B.J."/>
            <person name="Rohde M."/>
            <person name="Lucas S."/>
            <person name="Han J."/>
            <person name="Lapidus A."/>
            <person name="Cheng J.F."/>
            <person name="Goodwin L."/>
            <person name="Pitluck S."/>
            <person name="Peters L."/>
            <person name="Pati A."/>
            <person name="Mikhailova N."/>
            <person name="Pagani I."/>
            <person name="Teshima H."/>
            <person name="Han C."/>
            <person name="Tapia R."/>
            <person name="Land M."/>
            <person name="Woyke T."/>
            <person name="Klenk H.P."/>
            <person name="Kyrpides N."/>
            <person name="Ivanova N."/>
        </authorList>
    </citation>
    <scope>NUCLEOTIDE SEQUENCE [LARGE SCALE GENOMIC DNA]</scope>
    <source>
        <strain evidence="3">DSM 18323 / JCM 14033 / SH-6</strain>
    </source>
</reference>
<proteinExistence type="predicted"/>
<sequence>MDTRTIAGAVGVLTLVLLGLAGLYGVASGYLVGSSGSLELRAPSVGTALVAISVVGALTALGVRGGGRLQTPYW</sequence>
<organism evidence="2 3">
    <name type="scientific">Halopiger xanaduensis (strain DSM 18323 / JCM 14033 / SH-6)</name>
    <dbReference type="NCBI Taxonomy" id="797210"/>
    <lineage>
        <taxon>Archaea</taxon>
        <taxon>Methanobacteriati</taxon>
        <taxon>Methanobacteriota</taxon>
        <taxon>Stenosarchaea group</taxon>
        <taxon>Halobacteria</taxon>
        <taxon>Halobacteriales</taxon>
        <taxon>Natrialbaceae</taxon>
        <taxon>Halopiger</taxon>
    </lineage>
</organism>
<evidence type="ECO:0000313" key="3">
    <source>
        <dbReference type="Proteomes" id="UP000006794"/>
    </source>
</evidence>
<dbReference type="eggNOG" id="arCOG11493">
    <property type="taxonomic scope" value="Archaea"/>
</dbReference>
<gene>
    <name evidence="2" type="ordered locus">Halxa_3163</name>
</gene>
<evidence type="ECO:0000256" key="1">
    <source>
        <dbReference type="SAM" id="Phobius"/>
    </source>
</evidence>
<protein>
    <submittedName>
        <fullName evidence="2">Uncharacterized protein</fullName>
    </submittedName>
</protein>
<keyword evidence="1" id="KW-0472">Membrane</keyword>
<dbReference type="EMBL" id="CP002839">
    <property type="protein sequence ID" value="AEH37776.1"/>
    <property type="molecule type" value="Genomic_DNA"/>
</dbReference>
<accession>F8D6N6</accession>
<feature type="transmembrane region" description="Helical" evidence="1">
    <location>
        <begin position="12"/>
        <end position="32"/>
    </location>
</feature>
<dbReference type="AlphaFoldDB" id="F8D6N6"/>
<dbReference type="KEGG" id="hxa:Halxa_3163"/>
<dbReference type="Proteomes" id="UP000006794">
    <property type="component" value="Chromosome"/>
</dbReference>
<dbReference type="HOGENOM" id="CLU_200156_0_0_2"/>
<keyword evidence="1" id="KW-0812">Transmembrane</keyword>
<keyword evidence="1" id="KW-1133">Transmembrane helix</keyword>
<evidence type="ECO:0000313" key="2">
    <source>
        <dbReference type="EMBL" id="AEH37776.1"/>
    </source>
</evidence>
<keyword evidence="3" id="KW-1185">Reference proteome</keyword>
<dbReference type="STRING" id="797210.Halxa_3163"/>